<dbReference type="AlphaFoldDB" id="A0A7G1Q7M2"/>
<protein>
    <submittedName>
        <fullName evidence="1">Uncharacterized protein</fullName>
    </submittedName>
</protein>
<dbReference type="KEGG" id="ntg:NSCAC_0217"/>
<name>A0A7G1Q7M2_9GAMM</name>
<sequence>MTTVSYYLTKEGKYLPKPKIKNS</sequence>
<reference evidence="1 2" key="1">
    <citation type="submission" date="2020-03" db="EMBL/GenBank/DDBJ databases">
        <authorList>
            <person name="Picone N."/>
        </authorList>
    </citation>
    <scope>NUCLEOTIDE SEQUENCE [LARGE SCALE GENOMIC DNA]</scope>
    <source>
        <strain evidence="1">NSCAC1</strain>
    </source>
</reference>
<dbReference type="Proteomes" id="UP000516072">
    <property type="component" value="Chromosome"/>
</dbReference>
<evidence type="ECO:0000313" key="2">
    <source>
        <dbReference type="Proteomes" id="UP000516072"/>
    </source>
</evidence>
<organism evidence="1 2">
    <name type="scientific">Candidatus Nitrosacidococcus tergens</name>
    <dbReference type="NCBI Taxonomy" id="553981"/>
    <lineage>
        <taxon>Bacteria</taxon>
        <taxon>Pseudomonadati</taxon>
        <taxon>Pseudomonadota</taxon>
        <taxon>Gammaproteobacteria</taxon>
        <taxon>Chromatiales</taxon>
        <taxon>Chromatiaceae</taxon>
        <taxon>Candidatus Nitrosacidococcus</taxon>
    </lineage>
</organism>
<accession>A0A7G1Q7M2</accession>
<gene>
    <name evidence="1" type="ORF">NSCAC_0217</name>
</gene>
<proteinExistence type="predicted"/>
<keyword evidence="2" id="KW-1185">Reference proteome</keyword>
<dbReference type="EMBL" id="LR778175">
    <property type="protein sequence ID" value="CAB1274534.1"/>
    <property type="molecule type" value="Genomic_DNA"/>
</dbReference>
<evidence type="ECO:0000313" key="1">
    <source>
        <dbReference type="EMBL" id="CAB1274534.1"/>
    </source>
</evidence>